<protein>
    <submittedName>
        <fullName evidence="2">Uncharacterized protein</fullName>
    </submittedName>
</protein>
<dbReference type="RefSeq" id="WP_052376822.1">
    <property type="nucleotide sequence ID" value="NZ_ASRX01000108.1"/>
</dbReference>
<organism evidence="2 3">
    <name type="scientific">Chondromyces apiculatus DSM 436</name>
    <dbReference type="NCBI Taxonomy" id="1192034"/>
    <lineage>
        <taxon>Bacteria</taxon>
        <taxon>Pseudomonadati</taxon>
        <taxon>Myxococcota</taxon>
        <taxon>Polyangia</taxon>
        <taxon>Polyangiales</taxon>
        <taxon>Polyangiaceae</taxon>
        <taxon>Chondromyces</taxon>
    </lineage>
</organism>
<keyword evidence="3" id="KW-1185">Reference proteome</keyword>
<dbReference type="eggNOG" id="COG3220">
    <property type="taxonomic scope" value="Bacteria"/>
</dbReference>
<evidence type="ECO:0000256" key="1">
    <source>
        <dbReference type="SAM" id="MobiDB-lite"/>
    </source>
</evidence>
<reference evidence="2 3" key="1">
    <citation type="submission" date="2013-05" db="EMBL/GenBank/DDBJ databases">
        <title>Genome assembly of Chondromyces apiculatus DSM 436.</title>
        <authorList>
            <person name="Sharma G."/>
            <person name="Khatri I."/>
            <person name="Kaur C."/>
            <person name="Mayilraj S."/>
            <person name="Subramanian S."/>
        </authorList>
    </citation>
    <scope>NUCLEOTIDE SEQUENCE [LARGE SCALE GENOMIC DNA]</scope>
    <source>
        <strain evidence="2 3">DSM 436</strain>
    </source>
</reference>
<sequence length="314" mass="34882">MNADGKRSVTLDEIPFLGVGLGFRQDLKGAMLSNAHRIDFLELVTDQYMDKPPFKEEEAKALAEQFPLVMHGVDLSIGTDGPVDREYVGKMQKVAAWSRARWVSDHLCFTRVPGVSIGNLTPLAFTEEAAAVAIRNTREVMAAFDVPFLLENISYYFRVPPSRLSEAEFIQCVIRESGCYMLLDLANVQNNAINNGYDPFAFLNQMPLDRVVQIHLAGGYYHQGILLDTHSHRVPTDVLDLLAHVAPRLPNLKAVMIERDQEFPPIEELLEELDQVREVLASRWTPLHGRPAVTRPSGAERGGGVPSAPRAPAG</sequence>
<accession>A0A017SW25</accession>
<dbReference type="SUPFAM" id="SSF51658">
    <property type="entry name" value="Xylose isomerase-like"/>
    <property type="match status" value="1"/>
</dbReference>
<proteinExistence type="predicted"/>
<dbReference type="Gene3D" id="3.20.20.150">
    <property type="entry name" value="Divalent-metal-dependent TIM barrel enzymes"/>
    <property type="match status" value="1"/>
</dbReference>
<name>A0A017SW25_9BACT</name>
<dbReference type="InterPro" id="IPR007801">
    <property type="entry name" value="MbnB/TglH/ChrH"/>
</dbReference>
<dbReference type="STRING" id="1192034.CAP_0530"/>
<dbReference type="PANTHER" id="PTHR42194">
    <property type="entry name" value="UPF0276 PROTEIN HI_1600"/>
    <property type="match status" value="1"/>
</dbReference>
<evidence type="ECO:0000313" key="2">
    <source>
        <dbReference type="EMBL" id="EYF00496.1"/>
    </source>
</evidence>
<dbReference type="OrthoDB" id="9763101at2"/>
<dbReference type="Proteomes" id="UP000019678">
    <property type="component" value="Unassembled WGS sequence"/>
</dbReference>
<dbReference type="Pfam" id="PF05114">
    <property type="entry name" value="MbnB_TglH_ChrH"/>
    <property type="match status" value="1"/>
</dbReference>
<dbReference type="EMBL" id="ASRX01000108">
    <property type="protein sequence ID" value="EYF00496.1"/>
    <property type="molecule type" value="Genomic_DNA"/>
</dbReference>
<dbReference type="InterPro" id="IPR036237">
    <property type="entry name" value="Xyl_isomerase-like_sf"/>
</dbReference>
<dbReference type="PANTHER" id="PTHR42194:SF1">
    <property type="entry name" value="UPF0276 PROTEIN HI_1600"/>
    <property type="match status" value="1"/>
</dbReference>
<evidence type="ECO:0000313" key="3">
    <source>
        <dbReference type="Proteomes" id="UP000019678"/>
    </source>
</evidence>
<feature type="region of interest" description="Disordered" evidence="1">
    <location>
        <begin position="290"/>
        <end position="314"/>
    </location>
</feature>
<comment type="caution">
    <text evidence="2">The sequence shown here is derived from an EMBL/GenBank/DDBJ whole genome shotgun (WGS) entry which is preliminary data.</text>
</comment>
<gene>
    <name evidence="2" type="ORF">CAP_0530</name>
</gene>
<dbReference type="AlphaFoldDB" id="A0A017SW25"/>
<dbReference type="NCBIfam" id="NF003818">
    <property type="entry name" value="PRK05409.1"/>
    <property type="match status" value="1"/>
</dbReference>